<organism evidence="2 3">
    <name type="scientific">Amazonocrinis nigriterrae CENA67</name>
    <dbReference type="NCBI Taxonomy" id="2794033"/>
    <lineage>
        <taxon>Bacteria</taxon>
        <taxon>Bacillati</taxon>
        <taxon>Cyanobacteriota</taxon>
        <taxon>Cyanophyceae</taxon>
        <taxon>Nostocales</taxon>
        <taxon>Nostocaceae</taxon>
        <taxon>Amazonocrinis</taxon>
        <taxon>Amazonocrinis nigriterrae</taxon>
    </lineage>
</organism>
<sequence>MKLNWFSPIPPAKTDIAEYTMRVIPALSHYAEVLLWTDQSTWNSEVEKYAKVCQYNFVNVPWAEINEADLNIYHIGNNTNFHYETWQISQQCPGLVILHDFKLQHFFTGIYKEKQNNQQAYISYISHMKRYYGVEGEQAGVRFWNGALTTEYMAEHYPLTFLALENAVGVVTHTKEVFHTLKQKNRWLVGYAPLPYVSKWQAKTSNKVVNAPYRLIIFGYIGPNRCLEPFLKALSNFPERDHFRLDIYGEVWDKNYICYQIQKLGLSDLVKLHGFVKESELDSALANAHLAVNLRYPTMGEASGSQLRIWSHALPSLVTQVGWYAEQPENTVAFVRPEHEIEDIQQHFRNFIANPELFAAKGKKGQQLLQEQHNPKIYAQAIISFAENSQKFRSNAVAFDLIEKVAEELSSWMNYEILNSQLEQIAEAIYFIGREFHKFK</sequence>
<evidence type="ECO:0000259" key="1">
    <source>
        <dbReference type="Pfam" id="PF00534"/>
    </source>
</evidence>
<evidence type="ECO:0000313" key="3">
    <source>
        <dbReference type="Proteomes" id="UP000632766"/>
    </source>
</evidence>
<comment type="caution">
    <text evidence="2">The sequence shown here is derived from an EMBL/GenBank/DDBJ whole genome shotgun (WGS) entry which is preliminary data.</text>
</comment>
<dbReference type="PANTHER" id="PTHR12526:SF636">
    <property type="entry name" value="BLL3647 PROTEIN"/>
    <property type="match status" value="1"/>
</dbReference>
<dbReference type="AlphaFoldDB" id="A0A8J7I212"/>
<dbReference type="RefSeq" id="WP_198128588.1">
    <property type="nucleotide sequence ID" value="NZ_JAECZC010000105.1"/>
</dbReference>
<feature type="domain" description="Glycosyl transferase family 1" evidence="1">
    <location>
        <begin position="207"/>
        <end position="366"/>
    </location>
</feature>
<proteinExistence type="predicted"/>
<evidence type="ECO:0000313" key="2">
    <source>
        <dbReference type="EMBL" id="MBH8566849.1"/>
    </source>
</evidence>
<dbReference type="Proteomes" id="UP000632766">
    <property type="component" value="Unassembled WGS sequence"/>
</dbReference>
<keyword evidence="3" id="KW-1185">Reference proteome</keyword>
<dbReference type="InterPro" id="IPR001296">
    <property type="entry name" value="Glyco_trans_1"/>
</dbReference>
<reference evidence="2 3" key="1">
    <citation type="journal article" date="2021" name="Int. J. Syst. Evol. Microbiol.">
        <title>Amazonocrinis nigriterrae gen. nov., sp. nov., Atlanticothrix silvestris gen. nov., sp. nov. and Dendronalium phyllosphericum gen. nov., sp. nov., nostocacean cyanobacteria from Brazilian environments.</title>
        <authorList>
            <person name="Alvarenga D.O."/>
            <person name="Andreote A.P.D."/>
            <person name="Branco L.H.Z."/>
            <person name="Delbaje E."/>
            <person name="Cruz R.B."/>
            <person name="Varani A.M."/>
            <person name="Fiore M.F."/>
        </authorList>
    </citation>
    <scope>NUCLEOTIDE SEQUENCE [LARGE SCALE GENOMIC DNA]</scope>
    <source>
        <strain evidence="2 3">CENA67</strain>
    </source>
</reference>
<name>A0A8J7I212_9NOST</name>
<dbReference type="EMBL" id="JAECZC010000105">
    <property type="protein sequence ID" value="MBH8566849.1"/>
    <property type="molecule type" value="Genomic_DNA"/>
</dbReference>
<dbReference type="PANTHER" id="PTHR12526">
    <property type="entry name" value="GLYCOSYLTRANSFERASE"/>
    <property type="match status" value="1"/>
</dbReference>
<protein>
    <submittedName>
        <fullName evidence="2">Glycosyltransferase</fullName>
    </submittedName>
</protein>
<dbReference type="SUPFAM" id="SSF53756">
    <property type="entry name" value="UDP-Glycosyltransferase/glycogen phosphorylase"/>
    <property type="match status" value="1"/>
</dbReference>
<dbReference type="GO" id="GO:0016757">
    <property type="term" value="F:glycosyltransferase activity"/>
    <property type="evidence" value="ECO:0007669"/>
    <property type="project" value="InterPro"/>
</dbReference>
<gene>
    <name evidence="2" type="ORF">I8748_32680</name>
</gene>
<dbReference type="Pfam" id="PF00534">
    <property type="entry name" value="Glycos_transf_1"/>
    <property type="match status" value="1"/>
</dbReference>
<dbReference type="Gene3D" id="3.40.50.2000">
    <property type="entry name" value="Glycogen Phosphorylase B"/>
    <property type="match status" value="1"/>
</dbReference>
<accession>A0A8J7I212</accession>